<evidence type="ECO:0000313" key="2">
    <source>
        <dbReference type="Proteomes" id="UP000085678"/>
    </source>
</evidence>
<sequence>MARHFQICLLLLACLVAGVFSAPRHTGRVTPIEAGTRYVTRELQAPVPGGKGSYIASLCNSFAGKDVVVSIVLERNPWWTVALGVVNFTVTAAPVSGSLEATVLCQNWPADQPNPSPNCTVKGWNASNDLYLNTIASNVGDVSFSAIVDFATPEESAKVFTYTPKTVNLKEHLAAGPVYLDQVVHLAVPFKVIYGQSLTLEVTFCPNTQTTNKYHIDSTVFGMGSDDSFAQYVCKMLPCDDHQDVIASNPYQLPLNSVSVSTTTGDLTTLYVTVVGWGGEYDDSVHTYVGSFMYGATLAVQPTNVLERKLKYIPY</sequence>
<keyword evidence="2" id="KW-1185">Reference proteome</keyword>
<dbReference type="OrthoDB" id="5959603at2759"/>
<dbReference type="Proteomes" id="UP000085678">
    <property type="component" value="Unplaced"/>
</dbReference>
<gene>
    <name evidence="3" type="primary">LOC106172750</name>
</gene>
<dbReference type="AlphaFoldDB" id="A0A1S3JFW7"/>
<dbReference type="RefSeq" id="XP_013409041.1">
    <property type="nucleotide sequence ID" value="XM_013553587.1"/>
</dbReference>
<evidence type="ECO:0000256" key="1">
    <source>
        <dbReference type="SAM" id="SignalP"/>
    </source>
</evidence>
<dbReference type="GeneID" id="106172750"/>
<name>A0A1S3JFW7_LINAN</name>
<dbReference type="OMA" id="MEYREFY"/>
<feature type="signal peptide" evidence="1">
    <location>
        <begin position="1"/>
        <end position="21"/>
    </location>
</feature>
<keyword evidence="1" id="KW-0732">Signal</keyword>
<organism evidence="2 3">
    <name type="scientific">Lingula anatina</name>
    <name type="common">Brachiopod</name>
    <name type="synonym">Lingula unguis</name>
    <dbReference type="NCBI Taxonomy" id="7574"/>
    <lineage>
        <taxon>Eukaryota</taxon>
        <taxon>Metazoa</taxon>
        <taxon>Spiralia</taxon>
        <taxon>Lophotrochozoa</taxon>
        <taxon>Brachiopoda</taxon>
        <taxon>Linguliformea</taxon>
        <taxon>Lingulata</taxon>
        <taxon>Lingulida</taxon>
        <taxon>Linguloidea</taxon>
        <taxon>Lingulidae</taxon>
        <taxon>Lingula</taxon>
    </lineage>
</organism>
<dbReference type="KEGG" id="lak:106172750"/>
<evidence type="ECO:0000313" key="3">
    <source>
        <dbReference type="RefSeq" id="XP_013409041.1"/>
    </source>
</evidence>
<feature type="chain" id="PRO_5010219100" evidence="1">
    <location>
        <begin position="22"/>
        <end position="315"/>
    </location>
</feature>
<protein>
    <submittedName>
        <fullName evidence="3">Uncharacterized protein LOC106172750</fullName>
    </submittedName>
</protein>
<accession>A0A1S3JFW7</accession>
<reference evidence="3" key="1">
    <citation type="submission" date="2025-08" db="UniProtKB">
        <authorList>
            <consortium name="RefSeq"/>
        </authorList>
    </citation>
    <scope>IDENTIFICATION</scope>
    <source>
        <tissue evidence="3">Gonads</tissue>
    </source>
</reference>
<proteinExistence type="predicted"/>
<dbReference type="InParanoid" id="A0A1S3JFW7"/>